<comment type="caution">
    <text evidence="1">The sequence shown here is derived from an EMBL/GenBank/DDBJ whole genome shotgun (WGS) entry which is preliminary data.</text>
</comment>
<name>A0A5C5XYB0_9PLAN</name>
<protein>
    <submittedName>
        <fullName evidence="1">Uncharacterized protein</fullName>
    </submittedName>
</protein>
<gene>
    <name evidence="1" type="ORF">Pan14r_06410</name>
</gene>
<reference evidence="1 2" key="1">
    <citation type="submission" date="2019-02" db="EMBL/GenBank/DDBJ databases">
        <title>Deep-cultivation of Planctomycetes and their phenomic and genomic characterization uncovers novel biology.</title>
        <authorList>
            <person name="Wiegand S."/>
            <person name="Jogler M."/>
            <person name="Boedeker C."/>
            <person name="Pinto D."/>
            <person name="Vollmers J."/>
            <person name="Rivas-Marin E."/>
            <person name="Kohn T."/>
            <person name="Peeters S.H."/>
            <person name="Heuer A."/>
            <person name="Rast P."/>
            <person name="Oberbeckmann S."/>
            <person name="Bunk B."/>
            <person name="Jeske O."/>
            <person name="Meyerdierks A."/>
            <person name="Storesund J.E."/>
            <person name="Kallscheuer N."/>
            <person name="Luecker S."/>
            <person name="Lage O.M."/>
            <person name="Pohl T."/>
            <person name="Merkel B.J."/>
            <person name="Hornburger P."/>
            <person name="Mueller R.-W."/>
            <person name="Bruemmer F."/>
            <person name="Labrenz M."/>
            <person name="Spormann A.M."/>
            <person name="Op Den Camp H."/>
            <person name="Overmann J."/>
            <person name="Amann R."/>
            <person name="Jetten M.S.M."/>
            <person name="Mascher T."/>
            <person name="Medema M.H."/>
            <person name="Devos D.P."/>
            <person name="Kaster A.-K."/>
            <person name="Ovreas L."/>
            <person name="Rohde M."/>
            <person name="Galperin M.Y."/>
            <person name="Jogler C."/>
        </authorList>
    </citation>
    <scope>NUCLEOTIDE SEQUENCE [LARGE SCALE GENOMIC DNA]</scope>
    <source>
        <strain evidence="1 2">Pan14r</strain>
    </source>
</reference>
<dbReference type="AlphaFoldDB" id="A0A5C5XYB0"/>
<evidence type="ECO:0000313" key="2">
    <source>
        <dbReference type="Proteomes" id="UP000317238"/>
    </source>
</evidence>
<sequence>MVAHFSKAANHYPVVTLVDGQQCEVDRDGIRDRQRSTRPPTREEVKTAARWLFNRAIAIKTPTISSYTAKHAAERYCRSYIPNGAMIVAADRLGICQRLAHWNSLNTKIAISRRGFRLLPESTMHHEECSR</sequence>
<accession>A0A5C5XYB0</accession>
<dbReference type="Proteomes" id="UP000317238">
    <property type="component" value="Unassembled WGS sequence"/>
</dbReference>
<dbReference type="EMBL" id="SJPL01000001">
    <property type="protein sequence ID" value="TWT68396.1"/>
    <property type="molecule type" value="Genomic_DNA"/>
</dbReference>
<proteinExistence type="predicted"/>
<evidence type="ECO:0000313" key="1">
    <source>
        <dbReference type="EMBL" id="TWT68396.1"/>
    </source>
</evidence>
<organism evidence="1 2">
    <name type="scientific">Crateriforma conspicua</name>
    <dbReference type="NCBI Taxonomy" id="2527996"/>
    <lineage>
        <taxon>Bacteria</taxon>
        <taxon>Pseudomonadati</taxon>
        <taxon>Planctomycetota</taxon>
        <taxon>Planctomycetia</taxon>
        <taxon>Planctomycetales</taxon>
        <taxon>Planctomycetaceae</taxon>
        <taxon>Crateriforma</taxon>
    </lineage>
</organism>
<keyword evidence="2" id="KW-1185">Reference proteome</keyword>